<dbReference type="SUPFAM" id="SSF55874">
    <property type="entry name" value="ATPase domain of HSP90 chaperone/DNA topoisomerase II/histidine kinase"/>
    <property type="match status" value="1"/>
</dbReference>
<evidence type="ECO:0000256" key="5">
    <source>
        <dbReference type="PROSITE-ProRule" id="PRU00169"/>
    </source>
</evidence>
<proteinExistence type="predicted"/>
<dbReference type="PANTHER" id="PTHR45339:SF1">
    <property type="entry name" value="HYBRID SIGNAL TRANSDUCTION HISTIDINE KINASE J"/>
    <property type="match status" value="1"/>
</dbReference>
<feature type="domain" description="Histidine kinase" evidence="7">
    <location>
        <begin position="166"/>
        <end position="382"/>
    </location>
</feature>
<keyword evidence="6" id="KW-0175">Coiled coil</keyword>
<dbReference type="InterPro" id="IPR003661">
    <property type="entry name" value="HisK_dim/P_dom"/>
</dbReference>
<dbReference type="EMBL" id="JBHUHZ010000002">
    <property type="protein sequence ID" value="MFD2163725.1"/>
    <property type="molecule type" value="Genomic_DNA"/>
</dbReference>
<dbReference type="InterPro" id="IPR005467">
    <property type="entry name" value="His_kinase_dom"/>
</dbReference>
<evidence type="ECO:0000256" key="4">
    <source>
        <dbReference type="ARBA" id="ARBA00023012"/>
    </source>
</evidence>
<dbReference type="RefSeq" id="WP_255900354.1">
    <property type="nucleotide sequence ID" value="NZ_JAFMZO010000002.1"/>
</dbReference>
<dbReference type="Proteomes" id="UP001597387">
    <property type="component" value="Unassembled WGS sequence"/>
</dbReference>
<evidence type="ECO:0000313" key="10">
    <source>
        <dbReference type="Proteomes" id="UP001597387"/>
    </source>
</evidence>
<keyword evidence="4" id="KW-0902">Two-component regulatory system</keyword>
<protein>
    <recommendedName>
        <fullName evidence="2">histidine kinase</fullName>
        <ecNumber evidence="2">2.7.13.3</ecNumber>
    </recommendedName>
</protein>
<dbReference type="InterPro" id="IPR036890">
    <property type="entry name" value="HATPase_C_sf"/>
</dbReference>
<dbReference type="InterPro" id="IPR001789">
    <property type="entry name" value="Sig_transdc_resp-reg_receiver"/>
</dbReference>
<keyword evidence="3 5" id="KW-0597">Phosphoprotein</keyword>
<reference evidence="10" key="1">
    <citation type="journal article" date="2019" name="Int. J. Syst. Evol. Microbiol.">
        <title>The Global Catalogue of Microorganisms (GCM) 10K type strain sequencing project: providing services to taxonomists for standard genome sequencing and annotation.</title>
        <authorList>
            <consortium name="The Broad Institute Genomics Platform"/>
            <consortium name="The Broad Institute Genome Sequencing Center for Infectious Disease"/>
            <person name="Wu L."/>
            <person name="Ma J."/>
        </authorList>
    </citation>
    <scope>NUCLEOTIDE SEQUENCE [LARGE SCALE GENOMIC DNA]</scope>
    <source>
        <strain evidence="10">KCTC 42217</strain>
    </source>
</reference>
<dbReference type="SUPFAM" id="SSF47384">
    <property type="entry name" value="Homodimeric domain of signal transducing histidine kinase"/>
    <property type="match status" value="1"/>
</dbReference>
<dbReference type="Gene3D" id="1.10.287.130">
    <property type="match status" value="1"/>
</dbReference>
<feature type="modified residue" description="4-aspartylphosphate" evidence="5">
    <location>
        <position position="55"/>
    </location>
</feature>
<dbReference type="Gene3D" id="3.40.50.2300">
    <property type="match status" value="2"/>
</dbReference>
<dbReference type="PROSITE" id="PS50109">
    <property type="entry name" value="HIS_KIN"/>
    <property type="match status" value="1"/>
</dbReference>
<accession>A0ABW4ZNS1</accession>
<dbReference type="PROSITE" id="PS50110">
    <property type="entry name" value="RESPONSE_REGULATORY"/>
    <property type="match status" value="2"/>
</dbReference>
<dbReference type="SMART" id="SM00388">
    <property type="entry name" value="HisKA"/>
    <property type="match status" value="1"/>
</dbReference>
<evidence type="ECO:0000313" key="9">
    <source>
        <dbReference type="EMBL" id="MFD2163725.1"/>
    </source>
</evidence>
<organism evidence="9 10">
    <name type="scientific">Paradesertivirga mongoliensis</name>
    <dbReference type="NCBI Taxonomy" id="2100740"/>
    <lineage>
        <taxon>Bacteria</taxon>
        <taxon>Pseudomonadati</taxon>
        <taxon>Bacteroidota</taxon>
        <taxon>Sphingobacteriia</taxon>
        <taxon>Sphingobacteriales</taxon>
        <taxon>Sphingobacteriaceae</taxon>
        <taxon>Paradesertivirga</taxon>
    </lineage>
</organism>
<feature type="modified residue" description="4-aspartylphosphate" evidence="5">
    <location>
        <position position="458"/>
    </location>
</feature>
<dbReference type="SMART" id="SM00448">
    <property type="entry name" value="REC"/>
    <property type="match status" value="2"/>
</dbReference>
<evidence type="ECO:0000259" key="7">
    <source>
        <dbReference type="PROSITE" id="PS50109"/>
    </source>
</evidence>
<evidence type="ECO:0000256" key="2">
    <source>
        <dbReference type="ARBA" id="ARBA00012438"/>
    </source>
</evidence>
<name>A0ABW4ZNS1_9SPHI</name>
<dbReference type="CDD" id="cd00082">
    <property type="entry name" value="HisKA"/>
    <property type="match status" value="1"/>
</dbReference>
<feature type="coiled-coil region" evidence="6">
    <location>
        <begin position="125"/>
        <end position="159"/>
    </location>
</feature>
<dbReference type="PANTHER" id="PTHR45339">
    <property type="entry name" value="HYBRID SIGNAL TRANSDUCTION HISTIDINE KINASE J"/>
    <property type="match status" value="1"/>
</dbReference>
<dbReference type="PRINTS" id="PR00344">
    <property type="entry name" value="BCTRLSENSOR"/>
</dbReference>
<dbReference type="SUPFAM" id="SSF52172">
    <property type="entry name" value="CheY-like"/>
    <property type="match status" value="2"/>
</dbReference>
<feature type="domain" description="Response regulatory" evidence="8">
    <location>
        <begin position="409"/>
        <end position="527"/>
    </location>
</feature>
<dbReference type="EC" id="2.7.13.3" evidence="2"/>
<dbReference type="Pfam" id="PF02518">
    <property type="entry name" value="HATPase_c"/>
    <property type="match status" value="1"/>
</dbReference>
<dbReference type="CDD" id="cd16922">
    <property type="entry name" value="HATPase_EvgS-ArcB-TorS-like"/>
    <property type="match status" value="1"/>
</dbReference>
<evidence type="ECO:0000256" key="6">
    <source>
        <dbReference type="SAM" id="Coils"/>
    </source>
</evidence>
<dbReference type="CDD" id="cd17546">
    <property type="entry name" value="REC_hyHK_CKI1_RcsC-like"/>
    <property type="match status" value="1"/>
</dbReference>
<dbReference type="SMART" id="SM00387">
    <property type="entry name" value="HATPase_c"/>
    <property type="match status" value="1"/>
</dbReference>
<comment type="catalytic activity">
    <reaction evidence="1">
        <text>ATP + protein L-histidine = ADP + protein N-phospho-L-histidine.</text>
        <dbReference type="EC" id="2.7.13.3"/>
    </reaction>
</comment>
<dbReference type="InterPro" id="IPR011006">
    <property type="entry name" value="CheY-like_superfamily"/>
</dbReference>
<dbReference type="Pfam" id="PF00512">
    <property type="entry name" value="HisKA"/>
    <property type="match status" value="1"/>
</dbReference>
<dbReference type="Gene3D" id="3.30.565.10">
    <property type="entry name" value="Histidine kinase-like ATPase, C-terminal domain"/>
    <property type="match status" value="1"/>
</dbReference>
<evidence type="ECO:0000259" key="8">
    <source>
        <dbReference type="PROSITE" id="PS50110"/>
    </source>
</evidence>
<feature type="domain" description="Response regulatory" evidence="8">
    <location>
        <begin position="6"/>
        <end position="123"/>
    </location>
</feature>
<evidence type="ECO:0000256" key="1">
    <source>
        <dbReference type="ARBA" id="ARBA00000085"/>
    </source>
</evidence>
<dbReference type="InterPro" id="IPR036097">
    <property type="entry name" value="HisK_dim/P_sf"/>
</dbReference>
<keyword evidence="10" id="KW-1185">Reference proteome</keyword>
<gene>
    <name evidence="9" type="ORF">ACFSJU_15045</name>
</gene>
<dbReference type="InterPro" id="IPR004358">
    <property type="entry name" value="Sig_transdc_His_kin-like_C"/>
</dbReference>
<sequence length="538" mass="60038">MIEPINILIVDDKIENIIALEALIQRDDIKIITTTSPNEALRICWQNEISIALVDVQMPEMDGFELVDLIKSNPKTRDILVVFVTAISTETKYAVKGLSTGAVDYLYKPLDPYITNAKVDSLINLVRTQLEIKHKNIELERYQEELIEARDQAEKGKKIKERFLANMSHEIRTPLNGILGLAHLLKNTDLDCEQTRMLDLLKLSSEALLGVINDILDISKIDAGKFKIVRTETNIANLCTSVIDLLKYKAEEKGIEILAKTDPEIPQLIMADSMRLNQILLNLLSNAIKFTDVGSIVLSLELLEKGEGKVKLRFSVIDSGIGIPENKIDKIFESFEQADDDTDHKYGGTGLGLSIVKKLVDLKGGEINVTSEPGKGSTFAVTNWYEIAANQKQTARVNPADLAKFDNVSVLVAEDNTINQFMIKKILTGWNLKVTIVENGELALESLKNNTYDIILMDTHMPVLGGFETTRRIRSDMPDGVNNIPIISLSAAVLEEELQEAYDAGVNDIVSKPFDLSVLHHKIQKLVNQYREEFGAVK</sequence>
<dbReference type="Pfam" id="PF00072">
    <property type="entry name" value="Response_reg"/>
    <property type="match status" value="2"/>
</dbReference>
<comment type="caution">
    <text evidence="9">The sequence shown here is derived from an EMBL/GenBank/DDBJ whole genome shotgun (WGS) entry which is preliminary data.</text>
</comment>
<dbReference type="InterPro" id="IPR003594">
    <property type="entry name" value="HATPase_dom"/>
</dbReference>
<evidence type="ECO:0000256" key="3">
    <source>
        <dbReference type="ARBA" id="ARBA00022553"/>
    </source>
</evidence>